<evidence type="ECO:0000313" key="3">
    <source>
        <dbReference type="EMBL" id="CCO23478.1"/>
    </source>
</evidence>
<dbReference type="AlphaFoldDB" id="L0R9M8"/>
<evidence type="ECO:0000313" key="4">
    <source>
        <dbReference type="Proteomes" id="UP000010808"/>
    </source>
</evidence>
<dbReference type="STRING" id="1121451.DESAM_21197"/>
<gene>
    <name evidence="3" type="ORF">DESAM_21197</name>
</gene>
<sequence length="143" mass="15883">MKNKPAYKHFLLTAAAILILFSAGCATHSAGPYNTSAMNTKWLLEDINGMGLIDFAHIWLRFDDDSKIYGSGGCNSFRGHYTYENGEFKTGPLAMTRKACPSAIDTQEFKFMQALENVRTIHTQNGMLYMQGGGSTLRFSNSH</sequence>
<dbReference type="InterPro" id="IPR005184">
    <property type="entry name" value="DUF306_Meta_HslJ"/>
</dbReference>
<dbReference type="Gene3D" id="2.40.128.270">
    <property type="match status" value="1"/>
</dbReference>
<evidence type="ECO:0000259" key="2">
    <source>
        <dbReference type="Pfam" id="PF03724"/>
    </source>
</evidence>
<organism evidence="3 4">
    <name type="scientific">Maridesulfovibrio hydrothermalis AM13 = DSM 14728</name>
    <dbReference type="NCBI Taxonomy" id="1121451"/>
    <lineage>
        <taxon>Bacteria</taxon>
        <taxon>Pseudomonadati</taxon>
        <taxon>Thermodesulfobacteriota</taxon>
        <taxon>Desulfovibrionia</taxon>
        <taxon>Desulfovibrionales</taxon>
        <taxon>Desulfovibrionaceae</taxon>
        <taxon>Maridesulfovibrio</taxon>
    </lineage>
</organism>
<proteinExistence type="predicted"/>
<dbReference type="PANTHER" id="PTHR35535:SF1">
    <property type="entry name" value="HEAT SHOCK PROTEIN HSLJ"/>
    <property type="match status" value="1"/>
</dbReference>
<dbReference type="PROSITE" id="PS51257">
    <property type="entry name" value="PROKAR_LIPOPROTEIN"/>
    <property type="match status" value="1"/>
</dbReference>
<keyword evidence="4" id="KW-1185">Reference proteome</keyword>
<dbReference type="KEGG" id="dhy:DESAM_21197"/>
<dbReference type="HOGENOM" id="CLU_075808_6_1_7"/>
<dbReference type="Pfam" id="PF03724">
    <property type="entry name" value="META"/>
    <property type="match status" value="1"/>
</dbReference>
<protein>
    <recommendedName>
        <fullName evidence="2">DUF306 domain-containing protein</fullName>
    </recommendedName>
</protein>
<reference evidence="3 4" key="1">
    <citation type="submission" date="2012-10" db="EMBL/GenBank/DDBJ databases">
        <authorList>
            <person name="Genoscope - CEA"/>
        </authorList>
    </citation>
    <scope>NUCLEOTIDE SEQUENCE [LARGE SCALE GENOMIC DNA]</scope>
    <source>
        <strain evidence="4">AM13 / DSM 14728</strain>
    </source>
</reference>
<dbReference type="PATRIC" id="fig|1121451.3.peg.1450"/>
<dbReference type="Proteomes" id="UP000010808">
    <property type="component" value="Chromosome"/>
</dbReference>
<dbReference type="EMBL" id="FO203522">
    <property type="protein sequence ID" value="CCO23478.1"/>
    <property type="molecule type" value="Genomic_DNA"/>
</dbReference>
<dbReference type="InterPro" id="IPR053147">
    <property type="entry name" value="Hsp_HslJ-like"/>
</dbReference>
<dbReference type="eggNOG" id="COG3187">
    <property type="taxonomic scope" value="Bacteria"/>
</dbReference>
<keyword evidence="1" id="KW-0732">Signal</keyword>
<accession>L0R9M8</accession>
<name>L0R9M8_9BACT</name>
<dbReference type="OrthoDB" id="423130at2"/>
<dbReference type="InterPro" id="IPR038670">
    <property type="entry name" value="HslJ-like_sf"/>
</dbReference>
<feature type="signal peptide" evidence="1">
    <location>
        <begin position="1"/>
        <end position="30"/>
    </location>
</feature>
<feature type="domain" description="DUF306" evidence="2">
    <location>
        <begin position="38"/>
        <end position="139"/>
    </location>
</feature>
<dbReference type="PANTHER" id="PTHR35535">
    <property type="entry name" value="HEAT SHOCK PROTEIN HSLJ"/>
    <property type="match status" value="1"/>
</dbReference>
<feature type="chain" id="PRO_5003947150" description="DUF306 domain-containing protein" evidence="1">
    <location>
        <begin position="31"/>
        <end position="143"/>
    </location>
</feature>
<dbReference type="RefSeq" id="WP_015336082.1">
    <property type="nucleotide sequence ID" value="NC_020055.1"/>
</dbReference>
<evidence type="ECO:0000256" key="1">
    <source>
        <dbReference type="SAM" id="SignalP"/>
    </source>
</evidence>